<dbReference type="AlphaFoldDB" id="A0A1T5NBC6"/>
<dbReference type="STRING" id="393003.SAMN05660461_0995"/>
<dbReference type="Pfam" id="PF07715">
    <property type="entry name" value="Plug"/>
    <property type="match status" value="1"/>
</dbReference>
<dbReference type="GO" id="GO:0044718">
    <property type="term" value="P:siderophore transmembrane transport"/>
    <property type="evidence" value="ECO:0007669"/>
    <property type="project" value="TreeGrafter"/>
</dbReference>
<dbReference type="Proteomes" id="UP000190166">
    <property type="component" value="Unassembled WGS sequence"/>
</dbReference>
<dbReference type="Pfam" id="PF13715">
    <property type="entry name" value="CarbopepD_reg_2"/>
    <property type="match status" value="1"/>
</dbReference>
<evidence type="ECO:0000259" key="10">
    <source>
        <dbReference type="SMART" id="SM00965"/>
    </source>
</evidence>
<keyword evidence="4 8" id="KW-0812">Transmembrane</keyword>
<gene>
    <name evidence="11" type="ORF">SAMN05660461_0995</name>
</gene>
<evidence type="ECO:0000256" key="3">
    <source>
        <dbReference type="ARBA" id="ARBA00022452"/>
    </source>
</evidence>
<dbReference type="SUPFAM" id="SSF56935">
    <property type="entry name" value="Porins"/>
    <property type="match status" value="1"/>
</dbReference>
<evidence type="ECO:0000256" key="7">
    <source>
        <dbReference type="ARBA" id="ARBA00023237"/>
    </source>
</evidence>
<keyword evidence="5 9" id="KW-0732">Signal</keyword>
<evidence type="ECO:0000313" key="11">
    <source>
        <dbReference type="EMBL" id="SKC97745.1"/>
    </source>
</evidence>
<organism evidence="11 12">
    <name type="scientific">Chitinophaga ginsengisegetis</name>
    <dbReference type="NCBI Taxonomy" id="393003"/>
    <lineage>
        <taxon>Bacteria</taxon>
        <taxon>Pseudomonadati</taxon>
        <taxon>Bacteroidota</taxon>
        <taxon>Chitinophagia</taxon>
        <taxon>Chitinophagales</taxon>
        <taxon>Chitinophagaceae</taxon>
        <taxon>Chitinophaga</taxon>
    </lineage>
</organism>
<dbReference type="EMBL" id="FUZZ01000001">
    <property type="protein sequence ID" value="SKC97745.1"/>
    <property type="molecule type" value="Genomic_DNA"/>
</dbReference>
<dbReference type="InterPro" id="IPR039426">
    <property type="entry name" value="TonB-dep_rcpt-like"/>
</dbReference>
<dbReference type="PANTHER" id="PTHR30069:SF29">
    <property type="entry name" value="HEMOGLOBIN AND HEMOGLOBIN-HAPTOGLOBIN-BINDING PROTEIN 1-RELATED"/>
    <property type="match status" value="1"/>
</dbReference>
<dbReference type="InterPro" id="IPR037066">
    <property type="entry name" value="Plug_dom_sf"/>
</dbReference>
<reference evidence="11 12" key="1">
    <citation type="submission" date="2017-02" db="EMBL/GenBank/DDBJ databases">
        <authorList>
            <person name="Peterson S.W."/>
        </authorList>
    </citation>
    <scope>NUCLEOTIDE SEQUENCE [LARGE SCALE GENOMIC DNA]</scope>
    <source>
        <strain evidence="11 12">DSM 18108</strain>
    </source>
</reference>
<dbReference type="GO" id="GO:0009279">
    <property type="term" value="C:cell outer membrane"/>
    <property type="evidence" value="ECO:0007669"/>
    <property type="project" value="UniProtKB-SubCell"/>
</dbReference>
<evidence type="ECO:0000256" key="6">
    <source>
        <dbReference type="ARBA" id="ARBA00023136"/>
    </source>
</evidence>
<feature type="domain" description="Secretin/TonB short N-terminal" evidence="10">
    <location>
        <begin position="45"/>
        <end position="96"/>
    </location>
</feature>
<dbReference type="InterPro" id="IPR023996">
    <property type="entry name" value="TonB-dep_OMP_SusC/RagA"/>
</dbReference>
<dbReference type="NCBIfam" id="TIGR04057">
    <property type="entry name" value="SusC_RagA_signa"/>
    <property type="match status" value="1"/>
</dbReference>
<dbReference type="Gene3D" id="2.40.170.20">
    <property type="entry name" value="TonB-dependent receptor, beta-barrel domain"/>
    <property type="match status" value="1"/>
</dbReference>
<dbReference type="GO" id="GO:0015344">
    <property type="term" value="F:siderophore uptake transmembrane transporter activity"/>
    <property type="evidence" value="ECO:0007669"/>
    <property type="project" value="TreeGrafter"/>
</dbReference>
<keyword evidence="12" id="KW-1185">Reference proteome</keyword>
<feature type="signal peptide" evidence="9">
    <location>
        <begin position="1"/>
        <end position="16"/>
    </location>
</feature>
<evidence type="ECO:0000256" key="1">
    <source>
        <dbReference type="ARBA" id="ARBA00004571"/>
    </source>
</evidence>
<dbReference type="PROSITE" id="PS52016">
    <property type="entry name" value="TONB_DEPENDENT_REC_3"/>
    <property type="match status" value="1"/>
</dbReference>
<dbReference type="InterPro" id="IPR011662">
    <property type="entry name" value="Secretin/TonB_short_N"/>
</dbReference>
<dbReference type="InterPro" id="IPR008969">
    <property type="entry name" value="CarboxyPept-like_regulatory"/>
</dbReference>
<evidence type="ECO:0000256" key="2">
    <source>
        <dbReference type="ARBA" id="ARBA00022448"/>
    </source>
</evidence>
<sequence length="1170" mass="130698">MKFTFLLIAISLACFARSFGQTVSISGRNLTLQSIVKSIQKQTGYAVLVNRNIYNESSKISLNVVNMPLTEVLDRVVKDQSLQYVIKGKTVFISKKIPDTPSDTPAKEYIRDEPVKGYIIDSTGKPLAGASISLRNKPGKTMTGENGGFTLDVSPGDILVIRFLGYETKELTITNLHIASPDGFAIRLDPAMNELREIAVVNTGYQKINRTNLTGSVVTVGSQELEKRNAQNVLQNLEGIVPGLVQYRGNATIRGVSTLQANTNILVVVDGLPIEGSIADVNPYDIDNVSVLKDAAASAIYGARASNGVIVVTTKKAKEKNKIAVEFSGNITITNKPDYSYQNYMTPAQQVDWERDYYSWWFNGGDGTVSNPIGTFENNLVLGNAASPVQYAYYQFKTGKIDQNQLDNLLGEYRKNDFVTQYKDNALLNQVLQQYNVAIRMNNGKSQNSLVVNYTTDNTGIINGYNRQINLFYKGGYSFAKWLDIDYGVNSIIGKIRTHNNEFATTPYSVPSYYSLFNADGTRAQYSTNRFNIYNTVTETTPGLYSSKFNHLDELERDFANTSTLNTRYYLNMSFKLANGLSIHPMVQYEDLRRTVSAYSEAESYTMRWLQDVYTTRTGTAGNYKYTNLLPQGGKLATSELKSPNYTARLQANYDHEFGSHGIIAIAGAEFRQTRNYGVNGMLLGYDDQLQTQSTQSVNFGNLYNINSGTFWNPNYPVRQYHFNDIADMSLVRDEMHRFASGYANVTYTYDRRYNIFGSLRKDYADLFGGDEKYRGRPLWSVGASWAASNESFLKDVAALDYLKLRATYGLTGNIRNVTAVLAATTGLNQVTQLPNATVTNPPNPRLRWEKTATINIGADFSWFQNRLRGSFDWYKRKGTDLFAQKRLDPSEGFTSMVINNASMINHGLEVNLGYDWIRSSSANGFRWSSVLTGAWNKNKVTDVDELTRDPLTLAAGESYRVGYPVHSLFSFRFAGLDDTGVPKWYDTKGVATKATLGANDADALEFSGNADPVINFGLNNDFSFKGISLSVFAVYYGGHYYRARPVPVPYPYANYGPLPSYLLNSWTPTNTDTDIPGSGQYYQIPINNQYYYSNNLVRPADFIKIRNIVLGYSIPQTVSSKIRATNLKVRVQVNNPKSIWIKQKDVHVDPETGAAPIPASFVFGINANF</sequence>
<dbReference type="NCBIfam" id="TIGR04056">
    <property type="entry name" value="OMP_RagA_SusC"/>
    <property type="match status" value="1"/>
</dbReference>
<keyword evidence="7 8" id="KW-0998">Cell outer membrane</keyword>
<comment type="similarity">
    <text evidence="8">Belongs to the TonB-dependent receptor family.</text>
</comment>
<evidence type="ECO:0000256" key="8">
    <source>
        <dbReference type="PROSITE-ProRule" id="PRU01360"/>
    </source>
</evidence>
<dbReference type="InterPro" id="IPR012910">
    <property type="entry name" value="Plug_dom"/>
</dbReference>
<dbReference type="Gene3D" id="2.60.40.1120">
    <property type="entry name" value="Carboxypeptidase-like, regulatory domain"/>
    <property type="match status" value="1"/>
</dbReference>
<dbReference type="Gene3D" id="2.170.130.10">
    <property type="entry name" value="TonB-dependent receptor, plug domain"/>
    <property type="match status" value="1"/>
</dbReference>
<accession>A0A1T5NBC6</accession>
<evidence type="ECO:0000256" key="5">
    <source>
        <dbReference type="ARBA" id="ARBA00022729"/>
    </source>
</evidence>
<comment type="subcellular location">
    <subcellularLocation>
        <location evidence="1 8">Cell outer membrane</location>
        <topology evidence="1 8">Multi-pass membrane protein</topology>
    </subcellularLocation>
</comment>
<keyword evidence="6 8" id="KW-0472">Membrane</keyword>
<dbReference type="InterPro" id="IPR023997">
    <property type="entry name" value="TonB-dep_OMP_SusC/RagA_CS"/>
</dbReference>
<feature type="chain" id="PRO_5012572327" evidence="9">
    <location>
        <begin position="17"/>
        <end position="1170"/>
    </location>
</feature>
<dbReference type="SUPFAM" id="SSF49464">
    <property type="entry name" value="Carboxypeptidase regulatory domain-like"/>
    <property type="match status" value="1"/>
</dbReference>
<evidence type="ECO:0000313" key="12">
    <source>
        <dbReference type="Proteomes" id="UP000190166"/>
    </source>
</evidence>
<dbReference type="InterPro" id="IPR036942">
    <property type="entry name" value="Beta-barrel_TonB_sf"/>
</dbReference>
<name>A0A1T5NBC6_9BACT</name>
<protein>
    <submittedName>
        <fullName evidence="11">TonB-linked outer membrane protein, SusC/RagA family</fullName>
    </submittedName>
</protein>
<evidence type="ECO:0000256" key="4">
    <source>
        <dbReference type="ARBA" id="ARBA00022692"/>
    </source>
</evidence>
<dbReference type="PANTHER" id="PTHR30069">
    <property type="entry name" value="TONB-DEPENDENT OUTER MEMBRANE RECEPTOR"/>
    <property type="match status" value="1"/>
</dbReference>
<dbReference type="SMART" id="SM00965">
    <property type="entry name" value="STN"/>
    <property type="match status" value="1"/>
</dbReference>
<keyword evidence="2 8" id="KW-0813">Transport</keyword>
<keyword evidence="3 8" id="KW-1134">Transmembrane beta strand</keyword>
<proteinExistence type="inferred from homology"/>
<evidence type="ECO:0000256" key="9">
    <source>
        <dbReference type="SAM" id="SignalP"/>
    </source>
</evidence>